<proteinExistence type="predicted"/>
<gene>
    <name evidence="4" type="ORF">KDA_01670</name>
</gene>
<feature type="domain" description="HTH araC/xylS-type" evidence="3">
    <location>
        <begin position="150"/>
        <end position="222"/>
    </location>
</feature>
<dbReference type="Gene3D" id="1.10.10.60">
    <property type="entry name" value="Homeodomain-like"/>
    <property type="match status" value="1"/>
</dbReference>
<evidence type="ECO:0000259" key="3">
    <source>
        <dbReference type="PROSITE" id="PS01124"/>
    </source>
</evidence>
<comment type="caution">
    <text evidence="4">The sequence shown here is derived from an EMBL/GenBank/DDBJ whole genome shotgun (WGS) entry which is preliminary data.</text>
</comment>
<accession>A0A402B011</accession>
<reference evidence="5" key="1">
    <citation type="submission" date="2018-12" db="EMBL/GenBank/DDBJ databases">
        <title>Tengunoibacter tsumagoiensis gen. nov., sp. nov., Dictyobacter kobayashii sp. nov., D. alpinus sp. nov., and D. joshuensis sp. nov. and description of Dictyobacteraceae fam. nov. within the order Ktedonobacterales isolated from Tengu-no-mugimeshi.</title>
        <authorList>
            <person name="Wang C.M."/>
            <person name="Zheng Y."/>
            <person name="Sakai Y."/>
            <person name="Toyoda A."/>
            <person name="Minakuchi Y."/>
            <person name="Abe K."/>
            <person name="Yokota A."/>
            <person name="Yabe S."/>
        </authorList>
    </citation>
    <scope>NUCLEOTIDE SEQUENCE [LARGE SCALE GENOMIC DNA]</scope>
    <source>
        <strain evidence="5">Uno16</strain>
    </source>
</reference>
<dbReference type="Pfam" id="PF12833">
    <property type="entry name" value="HTH_18"/>
    <property type="match status" value="1"/>
</dbReference>
<evidence type="ECO:0000256" key="1">
    <source>
        <dbReference type="ARBA" id="ARBA00023015"/>
    </source>
</evidence>
<keyword evidence="2" id="KW-0804">Transcription</keyword>
<organism evidence="4 5">
    <name type="scientific">Dictyobacter alpinus</name>
    <dbReference type="NCBI Taxonomy" id="2014873"/>
    <lineage>
        <taxon>Bacteria</taxon>
        <taxon>Bacillati</taxon>
        <taxon>Chloroflexota</taxon>
        <taxon>Ktedonobacteria</taxon>
        <taxon>Ktedonobacterales</taxon>
        <taxon>Dictyobacteraceae</taxon>
        <taxon>Dictyobacter</taxon>
    </lineage>
</organism>
<dbReference type="SUPFAM" id="SSF46689">
    <property type="entry name" value="Homeodomain-like"/>
    <property type="match status" value="1"/>
</dbReference>
<dbReference type="Proteomes" id="UP000287171">
    <property type="component" value="Unassembled WGS sequence"/>
</dbReference>
<dbReference type="InterPro" id="IPR018060">
    <property type="entry name" value="HTH_AraC"/>
</dbReference>
<dbReference type="SMART" id="SM00342">
    <property type="entry name" value="HTH_ARAC"/>
    <property type="match status" value="1"/>
</dbReference>
<name>A0A402B011_9CHLR</name>
<protein>
    <submittedName>
        <fullName evidence="4">AraC family transcriptional regulator</fullName>
    </submittedName>
</protein>
<sequence>MIIFDEERPSDSPFVERIWRSHSEGAAPFLSIAVSHCELVVTKLHGKITMTVRGPETKATFLGDSPSDGEWFGILLKLGTFLPHLPTKNLLDTGITLPEAASNTFWLSGSAWQFPTYDNADVFVNRLVRSGLLVRDPIIGAALQGHYKDLSLRSVQYRFLQATGITQNMARQIERARYATLLLQQGVSILDTILEAGYYDQPHLTRSLQRFIGQTPSQLIHHSRAEQLSFFYKTTPFS</sequence>
<keyword evidence="1" id="KW-0805">Transcription regulation</keyword>
<dbReference type="EMBL" id="BIFT01000001">
    <property type="protein sequence ID" value="GCE24683.1"/>
    <property type="molecule type" value="Genomic_DNA"/>
</dbReference>
<dbReference type="GO" id="GO:0043565">
    <property type="term" value="F:sequence-specific DNA binding"/>
    <property type="evidence" value="ECO:0007669"/>
    <property type="project" value="InterPro"/>
</dbReference>
<evidence type="ECO:0000256" key="2">
    <source>
        <dbReference type="ARBA" id="ARBA00023163"/>
    </source>
</evidence>
<evidence type="ECO:0000313" key="5">
    <source>
        <dbReference type="Proteomes" id="UP000287171"/>
    </source>
</evidence>
<keyword evidence="5" id="KW-1185">Reference proteome</keyword>
<dbReference type="AlphaFoldDB" id="A0A402B011"/>
<evidence type="ECO:0000313" key="4">
    <source>
        <dbReference type="EMBL" id="GCE24683.1"/>
    </source>
</evidence>
<dbReference type="InterPro" id="IPR009057">
    <property type="entry name" value="Homeodomain-like_sf"/>
</dbReference>
<dbReference type="GO" id="GO:0003700">
    <property type="term" value="F:DNA-binding transcription factor activity"/>
    <property type="evidence" value="ECO:0007669"/>
    <property type="project" value="InterPro"/>
</dbReference>
<dbReference type="RefSeq" id="WP_126625364.1">
    <property type="nucleotide sequence ID" value="NZ_BIFT01000001.1"/>
</dbReference>
<dbReference type="PROSITE" id="PS01124">
    <property type="entry name" value="HTH_ARAC_FAMILY_2"/>
    <property type="match status" value="1"/>
</dbReference>
<dbReference type="OrthoDB" id="2559672at2"/>